<evidence type="ECO:0000313" key="2">
    <source>
        <dbReference type="EMBL" id="PSS34377.1"/>
    </source>
</evidence>
<sequence length="336" mass="36583">MMWIPFGGKAGIGGRGGGGMLRTVRRAVRSGGAGGVAQDSFSHSSSSTTTSTNTNRDQQSASNVLSLSSSTDSTPHSPFSPPIYSNSTIPTWHFCSSPVGSEGFDWDYVDGSVCDGEIDCYDDLVFGSVPSIDEVQNAVSALSQFPIFAYNSDKDVADEIISPTVPMNKLSSDGTERDWIEPSLQQLRGSRMLQSYGSDRVYDAFHLLQTDPCIQRMVVSVSSDKTVWEAVLNNDAVREIRQSLSKVDKSVSEKLNDTSDSSMAATNILNWIFDKTKAKVTELIEKITKLVNELFQPLVDEKATGETYQFEEKVRASLLLSIVVLLVVVVGRAHKA</sequence>
<organism evidence="2 3">
    <name type="scientific">Actinidia chinensis var. chinensis</name>
    <name type="common">Chinese soft-hair kiwi</name>
    <dbReference type="NCBI Taxonomy" id="1590841"/>
    <lineage>
        <taxon>Eukaryota</taxon>
        <taxon>Viridiplantae</taxon>
        <taxon>Streptophyta</taxon>
        <taxon>Embryophyta</taxon>
        <taxon>Tracheophyta</taxon>
        <taxon>Spermatophyta</taxon>
        <taxon>Magnoliopsida</taxon>
        <taxon>eudicotyledons</taxon>
        <taxon>Gunneridae</taxon>
        <taxon>Pentapetalae</taxon>
        <taxon>asterids</taxon>
        <taxon>Ericales</taxon>
        <taxon>Actinidiaceae</taxon>
        <taxon>Actinidia</taxon>
    </lineage>
</organism>
<name>A0A2R6RWH4_ACTCC</name>
<dbReference type="PANTHER" id="PTHR33625">
    <property type="entry name" value="OS08G0179900 PROTEIN"/>
    <property type="match status" value="1"/>
</dbReference>
<feature type="region of interest" description="Disordered" evidence="1">
    <location>
        <begin position="32"/>
        <end position="82"/>
    </location>
</feature>
<protein>
    <submittedName>
        <fullName evidence="2">Protein deltex like</fullName>
    </submittedName>
</protein>
<evidence type="ECO:0000313" key="3">
    <source>
        <dbReference type="Proteomes" id="UP000241394"/>
    </source>
</evidence>
<dbReference type="EMBL" id="NKQK01000002">
    <property type="protein sequence ID" value="PSS34377.1"/>
    <property type="molecule type" value="Genomic_DNA"/>
</dbReference>
<dbReference type="Gramene" id="PSS34377">
    <property type="protein sequence ID" value="PSS34377"/>
    <property type="gene ID" value="CEY00_Acc01476"/>
</dbReference>
<reference evidence="3" key="2">
    <citation type="journal article" date="2018" name="BMC Genomics">
        <title>A manually annotated Actinidia chinensis var. chinensis (kiwifruit) genome highlights the challenges associated with draft genomes and gene prediction in plants.</title>
        <authorList>
            <person name="Pilkington S.M."/>
            <person name="Crowhurst R."/>
            <person name="Hilario E."/>
            <person name="Nardozza S."/>
            <person name="Fraser L."/>
            <person name="Peng Y."/>
            <person name="Gunaseelan K."/>
            <person name="Simpson R."/>
            <person name="Tahir J."/>
            <person name="Deroles S.C."/>
            <person name="Templeton K."/>
            <person name="Luo Z."/>
            <person name="Davy M."/>
            <person name="Cheng C."/>
            <person name="McNeilage M."/>
            <person name="Scaglione D."/>
            <person name="Liu Y."/>
            <person name="Zhang Q."/>
            <person name="Datson P."/>
            <person name="De Silva N."/>
            <person name="Gardiner S.E."/>
            <person name="Bassett H."/>
            <person name="Chagne D."/>
            <person name="McCallum J."/>
            <person name="Dzierzon H."/>
            <person name="Deng C."/>
            <person name="Wang Y.Y."/>
            <person name="Barron L."/>
            <person name="Manako K."/>
            <person name="Bowen J."/>
            <person name="Foster T.M."/>
            <person name="Erridge Z.A."/>
            <person name="Tiffin H."/>
            <person name="Waite C.N."/>
            <person name="Davies K.M."/>
            <person name="Grierson E.P."/>
            <person name="Laing W.A."/>
            <person name="Kirk R."/>
            <person name="Chen X."/>
            <person name="Wood M."/>
            <person name="Montefiori M."/>
            <person name="Brummell D.A."/>
            <person name="Schwinn K.E."/>
            <person name="Catanach A."/>
            <person name="Fullerton C."/>
            <person name="Li D."/>
            <person name="Meiyalaghan S."/>
            <person name="Nieuwenhuizen N."/>
            <person name="Read N."/>
            <person name="Prakash R."/>
            <person name="Hunter D."/>
            <person name="Zhang H."/>
            <person name="McKenzie M."/>
            <person name="Knabel M."/>
            <person name="Harris A."/>
            <person name="Allan A.C."/>
            <person name="Gleave A."/>
            <person name="Chen A."/>
            <person name="Janssen B.J."/>
            <person name="Plunkett B."/>
            <person name="Ampomah-Dwamena C."/>
            <person name="Voogd C."/>
            <person name="Leif D."/>
            <person name="Lafferty D."/>
            <person name="Souleyre E.J.F."/>
            <person name="Varkonyi-Gasic E."/>
            <person name="Gambi F."/>
            <person name="Hanley J."/>
            <person name="Yao J.L."/>
            <person name="Cheung J."/>
            <person name="David K.M."/>
            <person name="Warren B."/>
            <person name="Marsh K."/>
            <person name="Snowden K.C."/>
            <person name="Lin-Wang K."/>
            <person name="Brian L."/>
            <person name="Martinez-Sanchez M."/>
            <person name="Wang M."/>
            <person name="Ileperuma N."/>
            <person name="Macnee N."/>
            <person name="Campin R."/>
            <person name="McAtee P."/>
            <person name="Drummond R.S.M."/>
            <person name="Espley R.V."/>
            <person name="Ireland H.S."/>
            <person name="Wu R."/>
            <person name="Atkinson R.G."/>
            <person name="Karunairetnam S."/>
            <person name="Bulley S."/>
            <person name="Chunkath S."/>
            <person name="Hanley Z."/>
            <person name="Storey R."/>
            <person name="Thrimawithana A.H."/>
            <person name="Thomson S."/>
            <person name="David C."/>
            <person name="Testolin R."/>
            <person name="Huang H."/>
            <person name="Hellens R.P."/>
            <person name="Schaffer R.J."/>
        </authorList>
    </citation>
    <scope>NUCLEOTIDE SEQUENCE [LARGE SCALE GENOMIC DNA]</scope>
    <source>
        <strain evidence="3">cv. Red5</strain>
    </source>
</reference>
<feature type="compositionally biased region" description="Low complexity" evidence="1">
    <location>
        <begin position="44"/>
        <end position="77"/>
    </location>
</feature>
<dbReference type="PANTHER" id="PTHR33625:SF3">
    <property type="entry name" value="OS04G0550700 PROTEIN"/>
    <property type="match status" value="1"/>
</dbReference>
<gene>
    <name evidence="2" type="ORF">CEY00_Acc01476</name>
</gene>
<accession>A0A2R6RWH4</accession>
<dbReference type="OrthoDB" id="737041at2759"/>
<dbReference type="STRING" id="1590841.A0A2R6RWH4"/>
<dbReference type="AlphaFoldDB" id="A0A2R6RWH4"/>
<dbReference type="Proteomes" id="UP000241394">
    <property type="component" value="Chromosome LG2"/>
</dbReference>
<reference evidence="2 3" key="1">
    <citation type="submission" date="2017-07" db="EMBL/GenBank/DDBJ databases">
        <title>An improved, manually edited Actinidia chinensis var. chinensis (kiwifruit) genome highlights the challenges associated with draft genomes and gene prediction in plants.</title>
        <authorList>
            <person name="Pilkington S."/>
            <person name="Crowhurst R."/>
            <person name="Hilario E."/>
            <person name="Nardozza S."/>
            <person name="Fraser L."/>
            <person name="Peng Y."/>
            <person name="Gunaseelan K."/>
            <person name="Simpson R."/>
            <person name="Tahir J."/>
            <person name="Deroles S."/>
            <person name="Templeton K."/>
            <person name="Luo Z."/>
            <person name="Davy M."/>
            <person name="Cheng C."/>
            <person name="Mcneilage M."/>
            <person name="Scaglione D."/>
            <person name="Liu Y."/>
            <person name="Zhang Q."/>
            <person name="Datson P."/>
            <person name="De Silva N."/>
            <person name="Gardiner S."/>
            <person name="Bassett H."/>
            <person name="Chagne D."/>
            <person name="Mccallum J."/>
            <person name="Dzierzon H."/>
            <person name="Deng C."/>
            <person name="Wang Y.-Y."/>
            <person name="Barron N."/>
            <person name="Manako K."/>
            <person name="Bowen J."/>
            <person name="Foster T."/>
            <person name="Erridge Z."/>
            <person name="Tiffin H."/>
            <person name="Waite C."/>
            <person name="Davies K."/>
            <person name="Grierson E."/>
            <person name="Laing W."/>
            <person name="Kirk R."/>
            <person name="Chen X."/>
            <person name="Wood M."/>
            <person name="Montefiori M."/>
            <person name="Brummell D."/>
            <person name="Schwinn K."/>
            <person name="Catanach A."/>
            <person name="Fullerton C."/>
            <person name="Li D."/>
            <person name="Meiyalaghan S."/>
            <person name="Nieuwenhuizen N."/>
            <person name="Read N."/>
            <person name="Prakash R."/>
            <person name="Hunter D."/>
            <person name="Zhang H."/>
            <person name="Mckenzie M."/>
            <person name="Knabel M."/>
            <person name="Harris A."/>
            <person name="Allan A."/>
            <person name="Chen A."/>
            <person name="Janssen B."/>
            <person name="Plunkett B."/>
            <person name="Dwamena C."/>
            <person name="Voogd C."/>
            <person name="Leif D."/>
            <person name="Lafferty D."/>
            <person name="Souleyre E."/>
            <person name="Varkonyi-Gasic E."/>
            <person name="Gambi F."/>
            <person name="Hanley J."/>
            <person name="Yao J.-L."/>
            <person name="Cheung J."/>
            <person name="David K."/>
            <person name="Warren B."/>
            <person name="Marsh K."/>
            <person name="Snowden K."/>
            <person name="Lin-Wang K."/>
            <person name="Brian L."/>
            <person name="Martinez-Sanchez M."/>
            <person name="Wang M."/>
            <person name="Ileperuma N."/>
            <person name="Macnee N."/>
            <person name="Campin R."/>
            <person name="Mcatee P."/>
            <person name="Drummond R."/>
            <person name="Espley R."/>
            <person name="Ireland H."/>
            <person name="Wu R."/>
            <person name="Atkinson R."/>
            <person name="Karunairetnam S."/>
            <person name="Bulley S."/>
            <person name="Chunkath S."/>
            <person name="Hanley Z."/>
            <person name="Storey R."/>
            <person name="Thrimawithana A."/>
            <person name="Thomson S."/>
            <person name="David C."/>
            <person name="Testolin R."/>
        </authorList>
    </citation>
    <scope>NUCLEOTIDE SEQUENCE [LARGE SCALE GENOMIC DNA]</scope>
    <source>
        <strain evidence="3">cv. Red5</strain>
        <tissue evidence="2">Young leaf</tissue>
    </source>
</reference>
<comment type="caution">
    <text evidence="2">The sequence shown here is derived from an EMBL/GenBank/DDBJ whole genome shotgun (WGS) entry which is preliminary data.</text>
</comment>
<evidence type="ECO:0000256" key="1">
    <source>
        <dbReference type="SAM" id="MobiDB-lite"/>
    </source>
</evidence>
<proteinExistence type="predicted"/>
<keyword evidence="3" id="KW-1185">Reference proteome</keyword>
<dbReference type="OMA" id="MWVIENT"/>
<dbReference type="InParanoid" id="A0A2R6RWH4"/>
<dbReference type="FunCoup" id="A0A2R6RWH4">
    <property type="interactions" value="1716"/>
</dbReference>